<dbReference type="InterPro" id="IPR002731">
    <property type="entry name" value="ATPase_BadF"/>
</dbReference>
<dbReference type="Pfam" id="PF01869">
    <property type="entry name" value="BcrAD_BadFG"/>
    <property type="match status" value="1"/>
</dbReference>
<evidence type="ECO:0000313" key="6">
    <source>
        <dbReference type="EMBL" id="QAT61041.1"/>
    </source>
</evidence>
<dbReference type="PANTHER" id="PTHR32329">
    <property type="entry name" value="BIFUNCTIONAL PROTEIN [INCLUDES 2-HYDROXYACYL-COA DEHYDRATASE (N-TER) AND ITS ACTIVATOR DOMAIN (C_TERM)-RELATED"/>
    <property type="match status" value="1"/>
</dbReference>
<dbReference type="KEGG" id="spoa:EQM13_05305"/>
<name>A0A410QAK9_9FIRM</name>
<dbReference type="SUPFAM" id="SSF53067">
    <property type="entry name" value="Actin-like ATPase domain"/>
    <property type="match status" value="1"/>
</dbReference>
<evidence type="ECO:0000256" key="1">
    <source>
        <dbReference type="ARBA" id="ARBA00001966"/>
    </source>
</evidence>
<dbReference type="AlphaFoldDB" id="A0A410QAK9"/>
<dbReference type="InterPro" id="IPR043129">
    <property type="entry name" value="ATPase_NBD"/>
</dbReference>
<proteinExistence type="predicted"/>
<dbReference type="Proteomes" id="UP000287969">
    <property type="component" value="Chromosome"/>
</dbReference>
<dbReference type="Gene3D" id="3.40.50.11890">
    <property type="match status" value="1"/>
</dbReference>
<dbReference type="Gene3D" id="3.30.420.40">
    <property type="match status" value="2"/>
</dbReference>
<dbReference type="GO" id="GO:0046872">
    <property type="term" value="F:metal ion binding"/>
    <property type="evidence" value="ECO:0007669"/>
    <property type="project" value="UniProtKB-KW"/>
</dbReference>
<evidence type="ECO:0000256" key="4">
    <source>
        <dbReference type="ARBA" id="ARBA00023014"/>
    </source>
</evidence>
<evidence type="ECO:0000259" key="5">
    <source>
        <dbReference type="Pfam" id="PF01869"/>
    </source>
</evidence>
<feature type="domain" description="ATPase BadF/BadG/BcrA/BcrD type" evidence="5">
    <location>
        <begin position="299"/>
        <end position="547"/>
    </location>
</feature>
<sequence>MIEYICKYTPVEILKGFGVEPMSWNCSVDNLDQADKIIHRNICAFSRALIEHRVREPENVLILTNCCDSIRRVRDVLASRGQTVFILDLPHRDDQCSRRLYKKELLRFIDEFSAYSGRKFDLTCFKAACGKLPLPISGPTVALLGARINNRLLDRIQKLSPLPVINLTCTGNRRIGIAPQTDDIEKLMDWYASELLSQIPCMRMTEIASRQELINDPNICGIIYNTISFCDYYGFEYKMLREKFSLPMLKIETDYTGQGDAQLENRMSAFFENLNVLSKRNTCSYPKNENYSKKFYIAGIDSGSTSTEAVILDSEHNIVSSAVVPTGVSVPDSAKKAFKVALQKVSLSEERIVRTVSTGYGRTAVTFGNRDITEITCHGKGAYFLNPAIRTVIDMGGQDSKIIRLNSDGSVKDFAMNDKCAAGTGRFLEMMAQSLGITLEEISLCGLKWDEEITISSMCSVFAQSEVVSLIASGKKLSDIVHGLNVSVASKVIALGGRTGAEPGYMMTGGVAKNIGVVRAIEEKLGVTIYVPKEPEICGALGAALIAMEDIMNES</sequence>
<dbReference type="NCBIfam" id="TIGR00241">
    <property type="entry name" value="CoA_E_activ"/>
    <property type="match status" value="1"/>
</dbReference>
<comment type="cofactor">
    <cofactor evidence="1">
        <name>[4Fe-4S] cluster</name>
        <dbReference type="ChEBI" id="CHEBI:49883"/>
    </cofactor>
</comment>
<dbReference type="GO" id="GO:0051536">
    <property type="term" value="F:iron-sulfur cluster binding"/>
    <property type="evidence" value="ECO:0007669"/>
    <property type="project" value="UniProtKB-KW"/>
</dbReference>
<evidence type="ECO:0000313" key="7">
    <source>
        <dbReference type="Proteomes" id="UP000287969"/>
    </source>
</evidence>
<evidence type="ECO:0000256" key="2">
    <source>
        <dbReference type="ARBA" id="ARBA00022723"/>
    </source>
</evidence>
<dbReference type="Pfam" id="PF06050">
    <property type="entry name" value="HGD-D"/>
    <property type="match status" value="2"/>
</dbReference>
<dbReference type="CDD" id="cd24036">
    <property type="entry name" value="ASKHA_NBD_BcrAD_BadFG_HgdC_HadI"/>
    <property type="match status" value="1"/>
</dbReference>
<organism evidence="6 7">
    <name type="scientific">Acidilutibacter cellobiosedens</name>
    <dbReference type="NCBI Taxonomy" id="2507161"/>
    <lineage>
        <taxon>Bacteria</taxon>
        <taxon>Bacillati</taxon>
        <taxon>Bacillota</taxon>
        <taxon>Tissierellia</taxon>
        <taxon>Tissierellales</taxon>
        <taxon>Acidilutibacteraceae</taxon>
        <taxon>Acidilutibacter</taxon>
    </lineage>
</organism>
<keyword evidence="2" id="KW-0479">Metal-binding</keyword>
<dbReference type="PANTHER" id="PTHR32329:SF2">
    <property type="entry name" value="BIFUNCTIONAL PROTEIN [INCLUDES 2-HYDROXYACYL-COA DEHYDRATASE (N-TER) AND ITS ACTIVATOR DOMAIN (C_TERM)"/>
    <property type="match status" value="1"/>
</dbReference>
<dbReference type="InterPro" id="IPR051805">
    <property type="entry name" value="Dehydratase_Activator_Redct"/>
</dbReference>
<dbReference type="InterPro" id="IPR008275">
    <property type="entry name" value="CoA_E_activase_dom"/>
</dbReference>
<keyword evidence="4" id="KW-0411">Iron-sulfur</keyword>
<dbReference type="InterPro" id="IPR010327">
    <property type="entry name" value="FldB/FldC_alpha/beta"/>
</dbReference>
<reference evidence="7" key="1">
    <citation type="submission" date="2019-01" db="EMBL/GenBank/DDBJ databases">
        <title>Draft genomes of a novel of Sporanaerobacter strains.</title>
        <authorList>
            <person name="Ma S."/>
        </authorList>
    </citation>
    <scope>NUCLEOTIDE SEQUENCE [LARGE SCALE GENOMIC DNA]</scope>
    <source>
        <strain evidence="7">NJN-17</strain>
    </source>
</reference>
<protein>
    <recommendedName>
        <fullName evidence="5">ATPase BadF/BadG/BcrA/BcrD type domain-containing protein</fullName>
    </recommendedName>
</protein>
<dbReference type="RefSeq" id="WP_128752143.1">
    <property type="nucleotide sequence ID" value="NZ_CP035282.1"/>
</dbReference>
<keyword evidence="7" id="KW-1185">Reference proteome</keyword>
<evidence type="ECO:0000256" key="3">
    <source>
        <dbReference type="ARBA" id="ARBA00023004"/>
    </source>
</evidence>
<keyword evidence="3" id="KW-0408">Iron</keyword>
<dbReference type="EMBL" id="CP035282">
    <property type="protein sequence ID" value="QAT61041.1"/>
    <property type="molecule type" value="Genomic_DNA"/>
</dbReference>
<dbReference type="Gene3D" id="3.40.50.11900">
    <property type="match status" value="1"/>
</dbReference>
<accession>A0A410QAK9</accession>
<gene>
    <name evidence="6" type="ORF">EQM13_05305</name>
</gene>
<dbReference type="OrthoDB" id="9778513at2"/>